<dbReference type="InterPro" id="IPR009009">
    <property type="entry name" value="RlpA-like_DPBB"/>
</dbReference>
<dbReference type="AlphaFoldDB" id="A0A7N0TD36"/>
<sequence length="129" mass="14052">MTTKFFVMFLLFIWLCSTMNVAVADIGTAATYQPPYAPTKCGGNRRDQFPPGNMFIAVGEGLWDNGAACGRKYRLKCLSGSNKPCKGGTIDVKVIDFCPKCSSTIVMSNDAFSSVSNASDRIIVEYIQL</sequence>
<protein>
    <recommendedName>
        <fullName evidence="2">Expansin-like EG45 domain-containing protein</fullName>
    </recommendedName>
</protein>
<feature type="domain" description="Expansin-like EG45" evidence="2">
    <location>
        <begin position="38"/>
        <end position="129"/>
    </location>
</feature>
<keyword evidence="4" id="KW-1185">Reference proteome</keyword>
<dbReference type="EnsemblPlants" id="Kaladp0032s0263.1.v1.1">
    <property type="protein sequence ID" value="Kaladp0032s0263.1.v1.1"/>
    <property type="gene ID" value="Kaladp0032s0263.v1.1"/>
</dbReference>
<dbReference type="OMA" id="TPTKCNG"/>
<dbReference type="PANTHER" id="PTHR47480">
    <property type="entry name" value="EG45-LIKE DOMAIN CONTAINING PROTEIN"/>
    <property type="match status" value="1"/>
</dbReference>
<evidence type="ECO:0000256" key="1">
    <source>
        <dbReference type="SAM" id="SignalP"/>
    </source>
</evidence>
<dbReference type="InterPro" id="IPR036908">
    <property type="entry name" value="RlpA-like_sf"/>
</dbReference>
<keyword evidence="1" id="KW-0732">Signal</keyword>
<accession>A0A7N0TD36</accession>
<evidence type="ECO:0000313" key="4">
    <source>
        <dbReference type="Proteomes" id="UP000594263"/>
    </source>
</evidence>
<reference evidence="3" key="1">
    <citation type="submission" date="2021-01" db="UniProtKB">
        <authorList>
            <consortium name="EnsemblPlants"/>
        </authorList>
    </citation>
    <scope>IDENTIFICATION</scope>
</reference>
<dbReference type="Gramene" id="Kaladp0032s0263.1.v1.1">
    <property type="protein sequence ID" value="Kaladp0032s0263.1.v1.1"/>
    <property type="gene ID" value="Kaladp0032s0263.v1.1"/>
</dbReference>
<dbReference type="SUPFAM" id="SSF50685">
    <property type="entry name" value="Barwin-like endoglucanases"/>
    <property type="match status" value="1"/>
</dbReference>
<feature type="chain" id="PRO_5029824829" description="Expansin-like EG45 domain-containing protein" evidence="1">
    <location>
        <begin position="25"/>
        <end position="129"/>
    </location>
</feature>
<dbReference type="Gene3D" id="2.40.40.10">
    <property type="entry name" value="RlpA-like domain"/>
    <property type="match status" value="1"/>
</dbReference>
<name>A0A7N0TD36_KALFE</name>
<evidence type="ECO:0000259" key="2">
    <source>
        <dbReference type="PROSITE" id="PS50842"/>
    </source>
</evidence>
<dbReference type="Proteomes" id="UP000594263">
    <property type="component" value="Unplaced"/>
</dbReference>
<dbReference type="PROSITE" id="PS50842">
    <property type="entry name" value="EXPANSIN_EG45"/>
    <property type="match status" value="1"/>
</dbReference>
<organism evidence="3 4">
    <name type="scientific">Kalanchoe fedtschenkoi</name>
    <name type="common">Lavender scallops</name>
    <name type="synonym">South American air plant</name>
    <dbReference type="NCBI Taxonomy" id="63787"/>
    <lineage>
        <taxon>Eukaryota</taxon>
        <taxon>Viridiplantae</taxon>
        <taxon>Streptophyta</taxon>
        <taxon>Embryophyta</taxon>
        <taxon>Tracheophyta</taxon>
        <taxon>Spermatophyta</taxon>
        <taxon>Magnoliopsida</taxon>
        <taxon>eudicotyledons</taxon>
        <taxon>Gunneridae</taxon>
        <taxon>Pentapetalae</taxon>
        <taxon>Saxifragales</taxon>
        <taxon>Crassulaceae</taxon>
        <taxon>Kalanchoe</taxon>
    </lineage>
</organism>
<proteinExistence type="predicted"/>
<dbReference type="Pfam" id="PF03330">
    <property type="entry name" value="DPBB_1"/>
    <property type="match status" value="1"/>
</dbReference>
<evidence type="ECO:0000313" key="3">
    <source>
        <dbReference type="EnsemblPlants" id="Kaladp0032s0263.1.v1.1"/>
    </source>
</evidence>
<dbReference type="InterPro" id="IPR007112">
    <property type="entry name" value="Expansin/allergen_DPBB_dom"/>
</dbReference>
<dbReference type="CDD" id="cd22269">
    <property type="entry name" value="DPBB_EG45-like"/>
    <property type="match status" value="1"/>
</dbReference>
<feature type="signal peptide" evidence="1">
    <location>
        <begin position="1"/>
        <end position="24"/>
    </location>
</feature>
<dbReference type="PANTHER" id="PTHR47480:SF6">
    <property type="entry name" value="EXPANSIN-LIKE EG45 DOMAIN-CONTAINING PROTEIN"/>
    <property type="match status" value="1"/>
</dbReference>